<name>A0A1N6XKH7_9GAMM</name>
<accession>A0A1N6XKH7</accession>
<evidence type="ECO:0000313" key="3">
    <source>
        <dbReference type="Proteomes" id="UP000186895"/>
    </source>
</evidence>
<protein>
    <recommendedName>
        <fullName evidence="1">Large polyvalent protein associated domain-containing protein</fullName>
    </recommendedName>
</protein>
<evidence type="ECO:0000259" key="1">
    <source>
        <dbReference type="Pfam" id="PF18838"/>
    </source>
</evidence>
<dbReference type="InterPro" id="IPR040696">
    <property type="entry name" value="LPD23"/>
</dbReference>
<dbReference type="Proteomes" id="UP000186895">
    <property type="component" value="Unassembled WGS sequence"/>
</dbReference>
<gene>
    <name evidence="2" type="ORF">SAMN05421647_11473</name>
</gene>
<feature type="domain" description="Large polyvalent protein associated" evidence="1">
    <location>
        <begin position="296"/>
        <end position="353"/>
    </location>
</feature>
<dbReference type="AlphaFoldDB" id="A0A1N6XKH7"/>
<proteinExistence type="predicted"/>
<keyword evidence="3" id="KW-1185">Reference proteome</keyword>
<dbReference type="STRING" id="49186.SAMN05421647_11473"/>
<sequence>MNGVAASIKEQLEGIPAISTDYAQVVSGLWGRWFDTQAMRRGVSPESLWNELDIQIDDVDHLADKIGKQIDVPDCLRGQDWLSLATAQEKIHFIQSHYQMNEFTPIIAATGREIYFTSTGDIGTEFDQRGFLSLEPSATKAPIESEAPAKRQQSSSGETIYPVYLAENMNLLPLATLSEAPNFSWGAVSSTALLDLNLDIADAKRLQRIVKAAPSCPDLEDMTRTFERDTSTSHVLESLAKRQGFDGIKYSDGRISVLQPSAIESALLDSRVSNDLAINKDNALYSHPPSYDSILYQYGSTHAEAANTEQLSIAKSLKQAGADPESIRQMTGWHQWIDGRWRFEIDDSRASLKKGAMMLYTPETEMKNKGVKDALKLRRGELPDLKGETPVLSYTGSLSGILDHPTLYEHYPQLRGLFVHADLTSKNVGQGGCYSYGKIPMIQASDCTVEGLQNTIHHEVQHAIQMIECLAYGGSPDEFRAKTPAEAKLYNDLIRDFKLIADYSRSNHCSVPDAAKPLKANLTELGYDRAVACDMTALIENIKELEYHLKTPMERYTLLAGEYEARDVEHRLKLSAEDRIALPPYSHEGTPTEKLKLVLPDADPAAKAVSEAVPKGALLRSPEQDMFRILLSAHQDASTFIHESGHLMLDLLQRYALDPDCPESIKQDYQAICEYLHVMPGNPISVEQHERFADTLVEFFTDEQCTQAVVPGSDTRLSHWLRSVYSDRNVNETDLSPSIKSTLLRMFTGNEQWHDQGVDLDQVALLAGNEQRSAFRYSNAP</sequence>
<reference evidence="3" key="1">
    <citation type="submission" date="2017-01" db="EMBL/GenBank/DDBJ databases">
        <authorList>
            <person name="Varghese N."/>
            <person name="Submissions S."/>
        </authorList>
    </citation>
    <scope>NUCLEOTIDE SEQUENCE [LARGE SCALE GENOMIC DNA]</scope>
    <source>
        <strain evidence="3">DSM 7027</strain>
    </source>
</reference>
<dbReference type="RefSeq" id="WP_076466345.1">
    <property type="nucleotide sequence ID" value="NZ_FTMN01000014.1"/>
</dbReference>
<evidence type="ECO:0000313" key="2">
    <source>
        <dbReference type="EMBL" id="SIR02767.1"/>
    </source>
</evidence>
<organism evidence="2 3">
    <name type="scientific">Marinobacterium stanieri</name>
    <dbReference type="NCBI Taxonomy" id="49186"/>
    <lineage>
        <taxon>Bacteria</taxon>
        <taxon>Pseudomonadati</taxon>
        <taxon>Pseudomonadota</taxon>
        <taxon>Gammaproteobacteria</taxon>
        <taxon>Oceanospirillales</taxon>
        <taxon>Oceanospirillaceae</taxon>
        <taxon>Marinobacterium</taxon>
    </lineage>
</organism>
<dbReference type="Pfam" id="PF18838">
    <property type="entry name" value="LPD23"/>
    <property type="match status" value="1"/>
</dbReference>
<dbReference type="EMBL" id="FTMN01000014">
    <property type="protein sequence ID" value="SIR02767.1"/>
    <property type="molecule type" value="Genomic_DNA"/>
</dbReference>